<evidence type="ECO:0000256" key="1">
    <source>
        <dbReference type="ARBA" id="ARBA00004141"/>
    </source>
</evidence>
<dbReference type="Proteomes" id="UP000652761">
    <property type="component" value="Unassembled WGS sequence"/>
</dbReference>
<dbReference type="GO" id="GO:0015189">
    <property type="term" value="F:L-lysine transmembrane transporter activity"/>
    <property type="evidence" value="ECO:0007669"/>
    <property type="project" value="TreeGrafter"/>
</dbReference>
<feature type="transmembrane region" description="Helical" evidence="7">
    <location>
        <begin position="267"/>
        <end position="289"/>
    </location>
</feature>
<dbReference type="GO" id="GO:0005886">
    <property type="term" value="C:plasma membrane"/>
    <property type="evidence" value="ECO:0007669"/>
    <property type="project" value="TreeGrafter"/>
</dbReference>
<evidence type="ECO:0000256" key="4">
    <source>
        <dbReference type="ARBA" id="ARBA00022989"/>
    </source>
</evidence>
<keyword evidence="3 7" id="KW-0812">Transmembrane</keyword>
<dbReference type="Gene3D" id="1.20.1740.10">
    <property type="entry name" value="Amino acid/polyamine transporter I"/>
    <property type="match status" value="1"/>
</dbReference>
<keyword evidence="5 7" id="KW-0472">Membrane</keyword>
<evidence type="ECO:0000313" key="8">
    <source>
        <dbReference type="EMBL" id="MQM06154.1"/>
    </source>
</evidence>
<feature type="transmembrane region" description="Helical" evidence="7">
    <location>
        <begin position="221"/>
        <end position="247"/>
    </location>
</feature>
<organism evidence="8 9">
    <name type="scientific">Colocasia esculenta</name>
    <name type="common">Wild taro</name>
    <name type="synonym">Arum esculentum</name>
    <dbReference type="NCBI Taxonomy" id="4460"/>
    <lineage>
        <taxon>Eukaryota</taxon>
        <taxon>Viridiplantae</taxon>
        <taxon>Streptophyta</taxon>
        <taxon>Embryophyta</taxon>
        <taxon>Tracheophyta</taxon>
        <taxon>Spermatophyta</taxon>
        <taxon>Magnoliopsida</taxon>
        <taxon>Liliopsida</taxon>
        <taxon>Araceae</taxon>
        <taxon>Aroideae</taxon>
        <taxon>Colocasieae</taxon>
        <taxon>Colocasia</taxon>
    </lineage>
</organism>
<keyword evidence="4 7" id="KW-1133">Transmembrane helix</keyword>
<feature type="region of interest" description="Disordered" evidence="6">
    <location>
        <begin position="1"/>
        <end position="24"/>
    </location>
</feature>
<dbReference type="Pfam" id="PF13520">
    <property type="entry name" value="AA_permease_2"/>
    <property type="match status" value="1"/>
</dbReference>
<proteinExistence type="inferred from homology"/>
<comment type="similarity">
    <text evidence="2">Belongs to the amino acid-polyamine-organocation (APC) superfamily. Cationic amino acid transporter (CAT) (TC 2.A.3.3) family.</text>
</comment>
<dbReference type="GO" id="GO:0005313">
    <property type="term" value="F:L-glutamate transmembrane transporter activity"/>
    <property type="evidence" value="ECO:0007669"/>
    <property type="project" value="TreeGrafter"/>
</dbReference>
<comment type="caution">
    <text evidence="8">The sequence shown here is derived from an EMBL/GenBank/DDBJ whole genome shotgun (WGS) entry which is preliminary data.</text>
</comment>
<dbReference type="EMBL" id="NMUH01003554">
    <property type="protein sequence ID" value="MQM06154.1"/>
    <property type="molecule type" value="Genomic_DNA"/>
</dbReference>
<protein>
    <submittedName>
        <fullName evidence="8">Uncharacterized protein</fullName>
    </submittedName>
</protein>
<dbReference type="OrthoDB" id="1935795at2759"/>
<evidence type="ECO:0000256" key="6">
    <source>
        <dbReference type="SAM" id="MobiDB-lite"/>
    </source>
</evidence>
<reference evidence="8" key="1">
    <citation type="submission" date="2017-07" db="EMBL/GenBank/DDBJ databases">
        <title>Taro Niue Genome Assembly and Annotation.</title>
        <authorList>
            <person name="Atibalentja N."/>
            <person name="Keating K."/>
            <person name="Fields C.J."/>
        </authorList>
    </citation>
    <scope>NUCLEOTIDE SEQUENCE</scope>
    <source>
        <strain evidence="8">Niue_2</strain>
        <tissue evidence="8">Leaf</tissue>
    </source>
</reference>
<evidence type="ECO:0000313" key="9">
    <source>
        <dbReference type="Proteomes" id="UP000652761"/>
    </source>
</evidence>
<evidence type="ECO:0000256" key="7">
    <source>
        <dbReference type="SAM" id="Phobius"/>
    </source>
</evidence>
<accession>A0A843WQ66</accession>
<feature type="transmembrane region" description="Helical" evidence="7">
    <location>
        <begin position="149"/>
        <end position="168"/>
    </location>
</feature>
<evidence type="ECO:0000256" key="3">
    <source>
        <dbReference type="ARBA" id="ARBA00022692"/>
    </source>
</evidence>
<comment type="subcellular location">
    <subcellularLocation>
        <location evidence="1">Membrane</location>
        <topology evidence="1">Multi-pass membrane protein</topology>
    </subcellularLocation>
</comment>
<name>A0A843WQ66_COLES</name>
<feature type="transmembrane region" description="Helical" evidence="7">
    <location>
        <begin position="188"/>
        <end position="209"/>
    </location>
</feature>
<dbReference type="InterPro" id="IPR002293">
    <property type="entry name" value="AA/rel_permease1"/>
</dbReference>
<dbReference type="AlphaFoldDB" id="A0A843WQ66"/>
<evidence type="ECO:0000256" key="2">
    <source>
        <dbReference type="ARBA" id="ARBA00008572"/>
    </source>
</evidence>
<evidence type="ECO:0000256" key="5">
    <source>
        <dbReference type="ARBA" id="ARBA00023136"/>
    </source>
</evidence>
<feature type="region of interest" description="Disordered" evidence="6">
    <location>
        <begin position="86"/>
        <end position="105"/>
    </location>
</feature>
<dbReference type="PANTHER" id="PTHR43243">
    <property type="entry name" value="INNER MEMBRANE TRANSPORTER YGJI-RELATED"/>
    <property type="match status" value="1"/>
</dbReference>
<gene>
    <name evidence="8" type="ORF">Taro_038975</name>
</gene>
<sequence>MKQRKPDILQDSSQARQEAAAKPISQQAEAFVDEFYQLPPELVKEAINSTFETQASEAGWVTVGPRRSTSSKMFKKFMSKDSYVFDPSDEEEGLPNIVSQPKDGTKESSAAADELFSDGVLLPLCLLYKGGSTPAAPVAVLSTKGTSRFNYVASILHVVIILFIIVTGLTKADTKSLSNFTPFGARSIFNASAILFFAYVGFDAVSTMAEETKNPARDIPIGLVGAMTITIVAYGLLALTLCLMVPYQKIDPDAPFSIAFSVVGMDWAKYIVAFGALKGMTTILLVSVVG</sequence>
<keyword evidence="9" id="KW-1185">Reference proteome</keyword>
<dbReference type="PANTHER" id="PTHR43243:SF1">
    <property type="entry name" value="CATIONIC AMINO ACID TRANSPORTER 1"/>
    <property type="match status" value="1"/>
</dbReference>